<sequence>MYTPVIVLLMAARMDSLNSALRRKRTPFARNHQGNNQDVDLRAGKNKGVSVRLEQREEESGARKTR</sequence>
<accession>A0A376FMP1</accession>
<evidence type="ECO:0000256" key="1">
    <source>
        <dbReference type="SAM" id="MobiDB-lite"/>
    </source>
</evidence>
<evidence type="ECO:0000313" key="3">
    <source>
        <dbReference type="Proteomes" id="UP000255163"/>
    </source>
</evidence>
<protein>
    <submittedName>
        <fullName evidence="2">Uncharacterized protein</fullName>
    </submittedName>
</protein>
<organism evidence="2 3">
    <name type="scientific">Enterobacter asburiae</name>
    <dbReference type="NCBI Taxonomy" id="61645"/>
    <lineage>
        <taxon>Bacteria</taxon>
        <taxon>Pseudomonadati</taxon>
        <taxon>Pseudomonadota</taxon>
        <taxon>Gammaproteobacteria</taxon>
        <taxon>Enterobacterales</taxon>
        <taxon>Enterobacteriaceae</taxon>
        <taxon>Enterobacter</taxon>
        <taxon>Enterobacter cloacae complex</taxon>
    </lineage>
</organism>
<dbReference type="EMBL" id="UFYI01000007">
    <property type="protein sequence ID" value="STD27673.1"/>
    <property type="molecule type" value="Genomic_DNA"/>
</dbReference>
<feature type="compositionally biased region" description="Basic and acidic residues" evidence="1">
    <location>
        <begin position="53"/>
        <end position="66"/>
    </location>
</feature>
<proteinExistence type="predicted"/>
<evidence type="ECO:0000313" key="2">
    <source>
        <dbReference type="EMBL" id="STD27673.1"/>
    </source>
</evidence>
<name>A0A376FMP1_ENTAS</name>
<reference evidence="2 3" key="1">
    <citation type="submission" date="2018-06" db="EMBL/GenBank/DDBJ databases">
        <authorList>
            <consortium name="Pathogen Informatics"/>
            <person name="Doyle S."/>
        </authorList>
    </citation>
    <scope>NUCLEOTIDE SEQUENCE [LARGE SCALE GENOMIC DNA]</scope>
    <source>
        <strain evidence="2 3">NCTC12123</strain>
    </source>
</reference>
<dbReference type="Proteomes" id="UP000255163">
    <property type="component" value="Unassembled WGS sequence"/>
</dbReference>
<feature type="region of interest" description="Disordered" evidence="1">
    <location>
        <begin position="24"/>
        <end position="66"/>
    </location>
</feature>
<gene>
    <name evidence="2" type="ORF">NCTC12123_06297</name>
</gene>
<dbReference type="AlphaFoldDB" id="A0A376FMP1"/>